<evidence type="ECO:0000256" key="1">
    <source>
        <dbReference type="SAM" id="SignalP"/>
    </source>
</evidence>
<dbReference type="InterPro" id="IPR036691">
    <property type="entry name" value="Endo/exonu/phosph_ase_sf"/>
</dbReference>
<dbReference type="InterPro" id="IPR050410">
    <property type="entry name" value="CCR4/nocturin_mRNA_transcr"/>
</dbReference>
<proteinExistence type="predicted"/>
<evidence type="ECO:0000313" key="4">
    <source>
        <dbReference type="Proteomes" id="UP000239522"/>
    </source>
</evidence>
<feature type="chain" id="PRO_5015429791" description="Endonuclease/exonuclease/phosphatase domain-containing protein" evidence="1">
    <location>
        <begin position="36"/>
        <end position="313"/>
    </location>
</feature>
<reference evidence="3 4" key="1">
    <citation type="submission" date="2016-11" db="EMBL/GenBank/DDBJ databases">
        <title>Trade-off between light-utilization and light-protection in marine flavobacteria.</title>
        <authorList>
            <person name="Kumagai Y."/>
        </authorList>
    </citation>
    <scope>NUCLEOTIDE SEQUENCE [LARGE SCALE GENOMIC DNA]</scope>
    <source>
        <strain evidence="3 4">ATCC 700397</strain>
    </source>
</reference>
<evidence type="ECO:0000313" key="3">
    <source>
        <dbReference type="EMBL" id="PQB07699.1"/>
    </source>
</evidence>
<dbReference type="Pfam" id="PF03372">
    <property type="entry name" value="Exo_endo_phos"/>
    <property type="match status" value="1"/>
</dbReference>
<feature type="signal peptide" evidence="1">
    <location>
        <begin position="1"/>
        <end position="35"/>
    </location>
</feature>
<accession>A0A2S7KYF3</accession>
<gene>
    <name evidence="3" type="ORF">BST83_11425</name>
</gene>
<name>A0A2S7KYF3_9FLAO</name>
<keyword evidence="4" id="KW-1185">Reference proteome</keyword>
<keyword evidence="1" id="KW-0732">Signal</keyword>
<dbReference type="SUPFAM" id="SSF56219">
    <property type="entry name" value="DNase I-like"/>
    <property type="match status" value="1"/>
</dbReference>
<dbReference type="EMBL" id="MQUA01000013">
    <property type="protein sequence ID" value="PQB07699.1"/>
    <property type="molecule type" value="Genomic_DNA"/>
</dbReference>
<dbReference type="InterPro" id="IPR005135">
    <property type="entry name" value="Endo/exonuclease/phosphatase"/>
</dbReference>
<dbReference type="AlphaFoldDB" id="A0A2S7KYF3"/>
<evidence type="ECO:0000259" key="2">
    <source>
        <dbReference type="Pfam" id="PF03372"/>
    </source>
</evidence>
<dbReference type="Proteomes" id="UP000239522">
    <property type="component" value="Unassembled WGS sequence"/>
</dbReference>
<comment type="caution">
    <text evidence="3">The sequence shown here is derived from an EMBL/GenBank/DDBJ whole genome shotgun (WGS) entry which is preliminary data.</text>
</comment>
<dbReference type="OrthoDB" id="9793162at2"/>
<dbReference type="PANTHER" id="PTHR12121:SF36">
    <property type="entry name" value="ENDONUCLEASE_EXONUCLEASE_PHOSPHATASE DOMAIN-CONTAINING PROTEIN"/>
    <property type="match status" value="1"/>
</dbReference>
<feature type="domain" description="Endonuclease/exonuclease/phosphatase" evidence="2">
    <location>
        <begin position="49"/>
        <end position="302"/>
    </location>
</feature>
<protein>
    <recommendedName>
        <fullName evidence="2">Endonuclease/exonuclease/phosphatase domain-containing protein</fullName>
    </recommendedName>
</protein>
<dbReference type="PANTHER" id="PTHR12121">
    <property type="entry name" value="CARBON CATABOLITE REPRESSOR PROTEIN 4"/>
    <property type="match status" value="1"/>
</dbReference>
<dbReference type="CDD" id="cd09083">
    <property type="entry name" value="EEP-1"/>
    <property type="match status" value="1"/>
</dbReference>
<dbReference type="Gene3D" id="3.60.10.10">
    <property type="entry name" value="Endonuclease/exonuclease/phosphatase"/>
    <property type="match status" value="1"/>
</dbReference>
<dbReference type="GO" id="GO:0000175">
    <property type="term" value="F:3'-5'-RNA exonuclease activity"/>
    <property type="evidence" value="ECO:0007669"/>
    <property type="project" value="TreeGrafter"/>
</dbReference>
<organism evidence="3 4">
    <name type="scientific">Polaribacter filamentus</name>
    <dbReference type="NCBI Taxonomy" id="53483"/>
    <lineage>
        <taxon>Bacteria</taxon>
        <taxon>Pseudomonadati</taxon>
        <taxon>Bacteroidota</taxon>
        <taxon>Flavobacteriia</taxon>
        <taxon>Flavobacteriales</taxon>
        <taxon>Flavobacteriaceae</taxon>
    </lineage>
</organism>
<sequence length="313" mass="36035">MSLKLNIILIMGKKFKKLVFVSIVCLSVLSDSLHAQEKPNTAGSLISIMTYNLKFASPTYKPLWEVRRDMQIDLINKYNPDIIGTQEGLKEQIDYLADHLPEYVVVGEGRQGGDDDEHMAIFYKRDKFRLRELNSFALSSTPERIGSGPNVNPRLMTWARFAFINTPKTGQESAYPADYRGHWENNQEFYVFNTHFFNGREPQGRLSASKLIMERIEKLNHFGSWEQERPIFLLGDFNCHPKSAPHKVFVGEGNSENSDLFKDTNVNGDPKEIDWILYKGSVEVLKYEEVNYNVDGVYPSDHKPIFVKFLINI</sequence>